<dbReference type="AlphaFoldDB" id="A2DZ80"/>
<dbReference type="Proteomes" id="UP000001542">
    <property type="component" value="Unassembled WGS sequence"/>
</dbReference>
<evidence type="ECO:0000313" key="1">
    <source>
        <dbReference type="EMBL" id="EAY14356.1"/>
    </source>
</evidence>
<evidence type="ECO:0000313" key="2">
    <source>
        <dbReference type="Proteomes" id="UP000001542"/>
    </source>
</evidence>
<dbReference type="InParanoid" id="A2DZ80"/>
<protein>
    <submittedName>
        <fullName evidence="1">Uncharacterized protein</fullName>
    </submittedName>
</protein>
<proteinExistence type="predicted"/>
<organism evidence="1 2">
    <name type="scientific">Trichomonas vaginalis (strain ATCC PRA-98 / G3)</name>
    <dbReference type="NCBI Taxonomy" id="412133"/>
    <lineage>
        <taxon>Eukaryota</taxon>
        <taxon>Metamonada</taxon>
        <taxon>Parabasalia</taxon>
        <taxon>Trichomonadida</taxon>
        <taxon>Trichomonadidae</taxon>
        <taxon>Trichomonas</taxon>
    </lineage>
</organism>
<dbReference type="VEuPathDB" id="TrichDB:TVAG_026770"/>
<name>A2DZ80_TRIV3</name>
<dbReference type="KEGG" id="tva:4772344"/>
<sequence>MAEDEGGTQAQKHKIPSRVASRTDLASIWNVPDTISSPIVTIKEQKLKENKLFTLLLNNTSKSSKKMLYIPPKVESEKPKKPTAVPFQHLFTNLVFTSPKKLNIPPKIEKNLTYVFKSDSNKDLAFQDFKLKCKNASESVIICGNLMFYFHNNIAVVKAFTLSATNLIEKASNKLPMIDIDKSLLIIEEQSKVQKLQIYSTVPFHYSVITPIIFHFSEIGSAKGRLFRAKLDGYMFKFVKEEIYLANGNSDEISLNSVALSL</sequence>
<dbReference type="OrthoDB" id="10572856at2759"/>
<accession>A2DZ80</accession>
<dbReference type="RefSeq" id="XP_001326579.1">
    <property type="nucleotide sequence ID" value="XM_001326544.1"/>
</dbReference>
<dbReference type="VEuPathDB" id="TrichDB:TVAGG3_0505330"/>
<reference evidence="1" key="2">
    <citation type="journal article" date="2007" name="Science">
        <title>Draft genome sequence of the sexually transmitted pathogen Trichomonas vaginalis.</title>
        <authorList>
            <person name="Carlton J.M."/>
            <person name="Hirt R.P."/>
            <person name="Silva J.C."/>
            <person name="Delcher A.L."/>
            <person name="Schatz M."/>
            <person name="Zhao Q."/>
            <person name="Wortman J.R."/>
            <person name="Bidwell S.L."/>
            <person name="Alsmark U.C.M."/>
            <person name="Besteiro S."/>
            <person name="Sicheritz-Ponten T."/>
            <person name="Noel C.J."/>
            <person name="Dacks J.B."/>
            <person name="Foster P.G."/>
            <person name="Simillion C."/>
            <person name="Van de Peer Y."/>
            <person name="Miranda-Saavedra D."/>
            <person name="Barton G.J."/>
            <person name="Westrop G.D."/>
            <person name="Mueller S."/>
            <person name="Dessi D."/>
            <person name="Fiori P.L."/>
            <person name="Ren Q."/>
            <person name="Paulsen I."/>
            <person name="Zhang H."/>
            <person name="Bastida-Corcuera F.D."/>
            <person name="Simoes-Barbosa A."/>
            <person name="Brown M.T."/>
            <person name="Hayes R.D."/>
            <person name="Mukherjee M."/>
            <person name="Okumura C.Y."/>
            <person name="Schneider R."/>
            <person name="Smith A.J."/>
            <person name="Vanacova S."/>
            <person name="Villalvazo M."/>
            <person name="Haas B.J."/>
            <person name="Pertea M."/>
            <person name="Feldblyum T.V."/>
            <person name="Utterback T.R."/>
            <person name="Shu C.L."/>
            <person name="Osoegawa K."/>
            <person name="de Jong P.J."/>
            <person name="Hrdy I."/>
            <person name="Horvathova L."/>
            <person name="Zubacova Z."/>
            <person name="Dolezal P."/>
            <person name="Malik S.B."/>
            <person name="Logsdon J.M. Jr."/>
            <person name="Henze K."/>
            <person name="Gupta A."/>
            <person name="Wang C.C."/>
            <person name="Dunne R.L."/>
            <person name="Upcroft J.A."/>
            <person name="Upcroft P."/>
            <person name="White O."/>
            <person name="Salzberg S.L."/>
            <person name="Tang P."/>
            <person name="Chiu C.-H."/>
            <person name="Lee Y.-S."/>
            <person name="Embley T.M."/>
            <person name="Coombs G.H."/>
            <person name="Mottram J.C."/>
            <person name="Tachezy J."/>
            <person name="Fraser-Liggett C.M."/>
            <person name="Johnson P.J."/>
        </authorList>
    </citation>
    <scope>NUCLEOTIDE SEQUENCE [LARGE SCALE GENOMIC DNA]</scope>
    <source>
        <strain evidence="1">G3</strain>
    </source>
</reference>
<keyword evidence="2" id="KW-1185">Reference proteome</keyword>
<reference evidence="1" key="1">
    <citation type="submission" date="2006-10" db="EMBL/GenBank/DDBJ databases">
        <authorList>
            <person name="Amadeo P."/>
            <person name="Zhao Q."/>
            <person name="Wortman J."/>
            <person name="Fraser-Liggett C."/>
            <person name="Carlton J."/>
        </authorList>
    </citation>
    <scope>NUCLEOTIDE SEQUENCE</scope>
    <source>
        <strain evidence="1">G3</strain>
    </source>
</reference>
<gene>
    <name evidence="1" type="ORF">TVAG_026770</name>
</gene>
<dbReference type="EMBL" id="DS113272">
    <property type="protein sequence ID" value="EAY14356.1"/>
    <property type="molecule type" value="Genomic_DNA"/>
</dbReference>